<keyword evidence="3" id="KW-1185">Reference proteome</keyword>
<feature type="domain" description="HTH three-helical bundle" evidence="1">
    <location>
        <begin position="163"/>
        <end position="204"/>
    </location>
</feature>
<dbReference type="EMBL" id="BAABME010000217">
    <property type="protein sequence ID" value="GAA0140777.1"/>
    <property type="molecule type" value="Genomic_DNA"/>
</dbReference>
<evidence type="ECO:0000313" key="3">
    <source>
        <dbReference type="Proteomes" id="UP001454036"/>
    </source>
</evidence>
<gene>
    <name evidence="2" type="ORF">LIER_02068</name>
</gene>
<evidence type="ECO:0000259" key="1">
    <source>
        <dbReference type="Pfam" id="PF25370"/>
    </source>
</evidence>
<dbReference type="Proteomes" id="UP001454036">
    <property type="component" value="Unassembled WGS sequence"/>
</dbReference>
<dbReference type="AlphaFoldDB" id="A0AAV3NPF8"/>
<comment type="caution">
    <text evidence="2">The sequence shown here is derived from an EMBL/GenBank/DDBJ whole genome shotgun (WGS) entry which is preliminary data.</text>
</comment>
<dbReference type="PANTHER" id="PTHR34799:SF2">
    <property type="entry name" value="OS07G0656300 PROTEIN"/>
    <property type="match status" value="1"/>
</dbReference>
<proteinExistence type="predicted"/>
<reference evidence="2 3" key="1">
    <citation type="submission" date="2024-01" db="EMBL/GenBank/DDBJ databases">
        <title>The complete chloroplast genome sequence of Lithospermum erythrorhizon: insights into the phylogenetic relationship among Boraginaceae species and the maternal lineages of purple gromwells.</title>
        <authorList>
            <person name="Okada T."/>
            <person name="Watanabe K."/>
        </authorList>
    </citation>
    <scope>NUCLEOTIDE SEQUENCE [LARGE SCALE GENOMIC DNA]</scope>
</reference>
<evidence type="ECO:0000313" key="2">
    <source>
        <dbReference type="EMBL" id="GAA0140777.1"/>
    </source>
</evidence>
<organism evidence="2 3">
    <name type="scientific">Lithospermum erythrorhizon</name>
    <name type="common">Purple gromwell</name>
    <name type="synonym">Lithospermum officinale var. erythrorhizon</name>
    <dbReference type="NCBI Taxonomy" id="34254"/>
    <lineage>
        <taxon>Eukaryota</taxon>
        <taxon>Viridiplantae</taxon>
        <taxon>Streptophyta</taxon>
        <taxon>Embryophyta</taxon>
        <taxon>Tracheophyta</taxon>
        <taxon>Spermatophyta</taxon>
        <taxon>Magnoliopsida</taxon>
        <taxon>eudicotyledons</taxon>
        <taxon>Gunneridae</taxon>
        <taxon>Pentapetalae</taxon>
        <taxon>asterids</taxon>
        <taxon>lamiids</taxon>
        <taxon>Boraginales</taxon>
        <taxon>Boraginaceae</taxon>
        <taxon>Boraginoideae</taxon>
        <taxon>Lithospermeae</taxon>
        <taxon>Lithospermum</taxon>
    </lineage>
</organism>
<sequence length="263" mass="29047">MKKAIKRKETFPSSTELIVASALLLLSTTTSPPFDCVFLFDCSNNVFENNLEMAPDSPTRKLKEIAAFVSRFHQLNKLKVTRKKQTKAYRISSGSEISSSCQLAEKPVSPSGSGSTSAVSCLTNTSSFEFREQSSVGSGKATSSLKRKLDKVIKGDTSNRIGSGHIRRRAEGILKVLASCGPASEVRIREMLGNSPDTSKALRILLRRGQVTRHGAGGRGDPYTYSIRFCFSDSMMNYLSSYELQTGKGREPMENNDRYDLYR</sequence>
<accession>A0AAV3NPF8</accession>
<dbReference type="InterPro" id="IPR057523">
    <property type="entry name" value="HTH_74"/>
</dbReference>
<protein>
    <recommendedName>
        <fullName evidence="1">HTH three-helical bundle domain-containing protein</fullName>
    </recommendedName>
</protein>
<dbReference type="Pfam" id="PF25370">
    <property type="entry name" value="HTH_74"/>
    <property type="match status" value="1"/>
</dbReference>
<name>A0AAV3NPF8_LITER</name>
<dbReference type="PANTHER" id="PTHR34799">
    <property type="entry name" value="OS07G0656300 PROTEIN"/>
    <property type="match status" value="1"/>
</dbReference>